<protein>
    <submittedName>
        <fullName evidence="8">POK18 protein</fullName>
    </submittedName>
</protein>
<evidence type="ECO:0000313" key="9">
    <source>
        <dbReference type="Proteomes" id="UP000590868"/>
    </source>
</evidence>
<evidence type="ECO:0000256" key="4">
    <source>
        <dbReference type="ARBA" id="ARBA00022759"/>
    </source>
</evidence>
<organism evidence="8 9">
    <name type="scientific">Heliornis fulica</name>
    <name type="common">sungrebe</name>
    <dbReference type="NCBI Taxonomy" id="54369"/>
    <lineage>
        <taxon>Eukaryota</taxon>
        <taxon>Metazoa</taxon>
        <taxon>Chordata</taxon>
        <taxon>Craniata</taxon>
        <taxon>Vertebrata</taxon>
        <taxon>Euteleostomi</taxon>
        <taxon>Archelosauria</taxon>
        <taxon>Archosauria</taxon>
        <taxon>Dinosauria</taxon>
        <taxon>Saurischia</taxon>
        <taxon>Theropoda</taxon>
        <taxon>Coelurosauria</taxon>
        <taxon>Aves</taxon>
        <taxon>Neognathae</taxon>
        <taxon>Neoaves</taxon>
        <taxon>Gruiformes</taxon>
        <taxon>Heliornithidae</taxon>
        <taxon>Heliornis</taxon>
    </lineage>
</organism>
<feature type="domain" description="Integrase catalytic" evidence="7">
    <location>
        <begin position="1"/>
        <end position="65"/>
    </location>
</feature>
<evidence type="ECO:0000313" key="8">
    <source>
        <dbReference type="EMBL" id="NXP46155.1"/>
    </source>
</evidence>
<reference evidence="8 9" key="1">
    <citation type="submission" date="2019-09" db="EMBL/GenBank/DDBJ databases">
        <title>Bird 10,000 Genomes (B10K) Project - Family phase.</title>
        <authorList>
            <person name="Zhang G."/>
        </authorList>
    </citation>
    <scope>NUCLEOTIDE SEQUENCE [LARGE SCALE GENOMIC DNA]</scope>
    <source>
        <strain evidence="8">B10K-DU-001-55</strain>
        <tissue evidence="8">Muscle</tissue>
    </source>
</reference>
<keyword evidence="5" id="KW-0378">Hydrolase</keyword>
<feature type="non-terminal residue" evidence="8">
    <location>
        <position position="1"/>
    </location>
</feature>
<proteinExistence type="predicted"/>
<dbReference type="SUPFAM" id="SSF53098">
    <property type="entry name" value="Ribonuclease H-like"/>
    <property type="match status" value="1"/>
</dbReference>
<gene>
    <name evidence="8" type="primary">Ervk18_0</name>
    <name evidence="8" type="ORF">HELFUL_R14785</name>
</gene>
<dbReference type="GO" id="GO:0003964">
    <property type="term" value="F:RNA-directed DNA polymerase activity"/>
    <property type="evidence" value="ECO:0007669"/>
    <property type="project" value="UniProtKB-KW"/>
</dbReference>
<dbReference type="Gene3D" id="3.30.420.10">
    <property type="entry name" value="Ribonuclease H-like superfamily/Ribonuclease H"/>
    <property type="match status" value="1"/>
</dbReference>
<keyword evidence="4" id="KW-0255">Endonuclease</keyword>
<keyword evidence="1" id="KW-0808">Transferase</keyword>
<accession>A0A7L2AG87</accession>
<evidence type="ECO:0000256" key="5">
    <source>
        <dbReference type="ARBA" id="ARBA00022801"/>
    </source>
</evidence>
<sequence length="65" mass="7041">AKAVKAHWTQAIAALGVPGTIKTDNGPAYHSKAVQQFCTRCGIKHTTRIPYNSTGQAVVERIHQI</sequence>
<dbReference type="AlphaFoldDB" id="A0A7L2AG87"/>
<dbReference type="InterPro" id="IPR012337">
    <property type="entry name" value="RNaseH-like_sf"/>
</dbReference>
<keyword evidence="2" id="KW-0548">Nucleotidyltransferase</keyword>
<evidence type="ECO:0000256" key="1">
    <source>
        <dbReference type="ARBA" id="ARBA00022679"/>
    </source>
</evidence>
<dbReference type="GO" id="GO:0015074">
    <property type="term" value="P:DNA integration"/>
    <property type="evidence" value="ECO:0007669"/>
    <property type="project" value="InterPro"/>
</dbReference>
<keyword evidence="6" id="KW-0695">RNA-directed DNA polymerase</keyword>
<dbReference type="PROSITE" id="PS50994">
    <property type="entry name" value="INTEGRASE"/>
    <property type="match status" value="1"/>
</dbReference>
<keyword evidence="3" id="KW-0540">Nuclease</keyword>
<dbReference type="GO" id="GO:0004519">
    <property type="term" value="F:endonuclease activity"/>
    <property type="evidence" value="ECO:0007669"/>
    <property type="project" value="UniProtKB-KW"/>
</dbReference>
<evidence type="ECO:0000256" key="6">
    <source>
        <dbReference type="ARBA" id="ARBA00022918"/>
    </source>
</evidence>
<dbReference type="Proteomes" id="UP000590868">
    <property type="component" value="Unassembled WGS sequence"/>
</dbReference>
<evidence type="ECO:0000256" key="2">
    <source>
        <dbReference type="ARBA" id="ARBA00022695"/>
    </source>
</evidence>
<dbReference type="GO" id="GO:0016787">
    <property type="term" value="F:hydrolase activity"/>
    <property type="evidence" value="ECO:0007669"/>
    <property type="project" value="UniProtKB-KW"/>
</dbReference>
<evidence type="ECO:0000259" key="7">
    <source>
        <dbReference type="PROSITE" id="PS50994"/>
    </source>
</evidence>
<dbReference type="EMBL" id="VXBZ01002874">
    <property type="protein sequence ID" value="NXP46155.1"/>
    <property type="molecule type" value="Genomic_DNA"/>
</dbReference>
<dbReference type="GO" id="GO:0035613">
    <property type="term" value="F:RNA stem-loop binding"/>
    <property type="evidence" value="ECO:0007669"/>
    <property type="project" value="TreeGrafter"/>
</dbReference>
<feature type="non-terminal residue" evidence="8">
    <location>
        <position position="65"/>
    </location>
</feature>
<dbReference type="PANTHER" id="PTHR41694">
    <property type="entry name" value="ENDOGENOUS RETROVIRUS GROUP K MEMBER POL PROTEIN"/>
    <property type="match status" value="1"/>
</dbReference>
<dbReference type="InterPro" id="IPR036397">
    <property type="entry name" value="RNaseH_sf"/>
</dbReference>
<name>A0A7L2AG87_9GRUI</name>
<keyword evidence="9" id="KW-1185">Reference proteome</keyword>
<dbReference type="Pfam" id="PF00665">
    <property type="entry name" value="rve"/>
    <property type="match status" value="1"/>
</dbReference>
<evidence type="ECO:0000256" key="3">
    <source>
        <dbReference type="ARBA" id="ARBA00022722"/>
    </source>
</evidence>
<dbReference type="InterPro" id="IPR001584">
    <property type="entry name" value="Integrase_cat-core"/>
</dbReference>
<dbReference type="PANTHER" id="PTHR41694:SF3">
    <property type="entry name" value="RNA-DIRECTED DNA POLYMERASE-RELATED"/>
    <property type="match status" value="1"/>
</dbReference>
<dbReference type="OrthoDB" id="9359997at2759"/>
<comment type="caution">
    <text evidence="8">The sequence shown here is derived from an EMBL/GenBank/DDBJ whole genome shotgun (WGS) entry which is preliminary data.</text>
</comment>